<feature type="domain" description="Putative plant transposon protein" evidence="2">
    <location>
        <begin position="95"/>
        <end position="213"/>
    </location>
</feature>
<dbReference type="Proteomes" id="UP001341840">
    <property type="component" value="Unassembled WGS sequence"/>
</dbReference>
<gene>
    <name evidence="3" type="ORF">PIB30_092754</name>
</gene>
<protein>
    <recommendedName>
        <fullName evidence="2">Putative plant transposon protein domain-containing protein</fullName>
    </recommendedName>
</protein>
<feature type="compositionally biased region" description="Polar residues" evidence="1">
    <location>
        <begin position="1"/>
        <end position="32"/>
    </location>
</feature>
<comment type="caution">
    <text evidence="3">The sequence shown here is derived from an EMBL/GenBank/DDBJ whole genome shotgun (WGS) entry which is preliminary data.</text>
</comment>
<dbReference type="EMBL" id="JASCZI010062350">
    <property type="protein sequence ID" value="MED6140396.1"/>
    <property type="molecule type" value="Genomic_DNA"/>
</dbReference>
<evidence type="ECO:0000256" key="1">
    <source>
        <dbReference type="SAM" id="MobiDB-lite"/>
    </source>
</evidence>
<organism evidence="3 4">
    <name type="scientific">Stylosanthes scabra</name>
    <dbReference type="NCBI Taxonomy" id="79078"/>
    <lineage>
        <taxon>Eukaryota</taxon>
        <taxon>Viridiplantae</taxon>
        <taxon>Streptophyta</taxon>
        <taxon>Embryophyta</taxon>
        <taxon>Tracheophyta</taxon>
        <taxon>Spermatophyta</taxon>
        <taxon>Magnoliopsida</taxon>
        <taxon>eudicotyledons</taxon>
        <taxon>Gunneridae</taxon>
        <taxon>Pentapetalae</taxon>
        <taxon>rosids</taxon>
        <taxon>fabids</taxon>
        <taxon>Fabales</taxon>
        <taxon>Fabaceae</taxon>
        <taxon>Papilionoideae</taxon>
        <taxon>50 kb inversion clade</taxon>
        <taxon>dalbergioids sensu lato</taxon>
        <taxon>Dalbergieae</taxon>
        <taxon>Pterocarpus clade</taxon>
        <taxon>Stylosanthes</taxon>
    </lineage>
</organism>
<evidence type="ECO:0000313" key="3">
    <source>
        <dbReference type="EMBL" id="MED6140396.1"/>
    </source>
</evidence>
<name>A0ABU6SWH5_9FABA</name>
<dbReference type="InterPro" id="IPR046796">
    <property type="entry name" value="Transposase_32_dom"/>
</dbReference>
<feature type="region of interest" description="Disordered" evidence="1">
    <location>
        <begin position="1"/>
        <end position="48"/>
    </location>
</feature>
<feature type="region of interest" description="Disordered" evidence="1">
    <location>
        <begin position="235"/>
        <end position="289"/>
    </location>
</feature>
<feature type="compositionally biased region" description="Low complexity" evidence="1">
    <location>
        <begin position="243"/>
        <end position="262"/>
    </location>
</feature>
<evidence type="ECO:0000259" key="2">
    <source>
        <dbReference type="Pfam" id="PF20167"/>
    </source>
</evidence>
<keyword evidence="4" id="KW-1185">Reference proteome</keyword>
<sequence length="289" mass="33085">MRQTSTQNFQQEEYSPNSSFKRMNMSSTPSDFKSTKESGRSSPSPFKRLATSWSKSSMLMLGNRTKQKESNAPTPQWVLKLRKDPIPNALSYHERKANDDFRLDHILYDMCEEGAEWVRHRDGRPHYLRRSDLEPMPKGWYEFVCRSILPTTNRSELTLERAMLIHSIIIRENINVEEIIAEQIYKFVYKTDISSSLPFPSIIAAFCADAKIPAIPDDTLIPQESPIVAEAMVRTREPRAKNPRQTRQTTPPQQQPPLLILTPPCPKSTQNLTNIKKRIGGASRPSTQG</sequence>
<proteinExistence type="predicted"/>
<accession>A0ABU6SWH5</accession>
<reference evidence="3 4" key="1">
    <citation type="journal article" date="2023" name="Plants (Basel)">
        <title>Bridging the Gap: Combining Genomics and Transcriptomics Approaches to Understand Stylosanthes scabra, an Orphan Legume from the Brazilian Caatinga.</title>
        <authorList>
            <person name="Ferreira-Neto J.R.C."/>
            <person name="da Silva M.D."/>
            <person name="Binneck E."/>
            <person name="de Melo N.F."/>
            <person name="da Silva R.H."/>
            <person name="de Melo A.L.T.M."/>
            <person name="Pandolfi V."/>
            <person name="Bustamante F.O."/>
            <person name="Brasileiro-Vidal A.C."/>
            <person name="Benko-Iseppon A.M."/>
        </authorList>
    </citation>
    <scope>NUCLEOTIDE SEQUENCE [LARGE SCALE GENOMIC DNA]</scope>
    <source>
        <tissue evidence="3">Leaves</tissue>
    </source>
</reference>
<dbReference type="Pfam" id="PF20167">
    <property type="entry name" value="Transposase_32"/>
    <property type="match status" value="1"/>
</dbReference>
<evidence type="ECO:0000313" key="4">
    <source>
        <dbReference type="Proteomes" id="UP001341840"/>
    </source>
</evidence>